<gene>
    <name evidence="1" type="ORF">QYM36_015222</name>
</gene>
<protein>
    <submittedName>
        <fullName evidence="1">Uncharacterized protein</fullName>
    </submittedName>
</protein>
<dbReference type="Proteomes" id="UP001187531">
    <property type="component" value="Unassembled WGS sequence"/>
</dbReference>
<proteinExistence type="predicted"/>
<dbReference type="AlphaFoldDB" id="A0AA88HM76"/>
<name>A0AA88HM76_ARTSF</name>
<evidence type="ECO:0000313" key="2">
    <source>
        <dbReference type="Proteomes" id="UP001187531"/>
    </source>
</evidence>
<accession>A0AA88HM76</accession>
<comment type="caution">
    <text evidence="1">The sequence shown here is derived from an EMBL/GenBank/DDBJ whole genome shotgun (WGS) entry which is preliminary data.</text>
</comment>
<keyword evidence="2" id="KW-1185">Reference proteome</keyword>
<dbReference type="EMBL" id="JAVRJZ010000019">
    <property type="protein sequence ID" value="KAK2707452.1"/>
    <property type="molecule type" value="Genomic_DNA"/>
</dbReference>
<organism evidence="1 2">
    <name type="scientific">Artemia franciscana</name>
    <name type="common">Brine shrimp</name>
    <name type="synonym">Artemia sanfranciscana</name>
    <dbReference type="NCBI Taxonomy" id="6661"/>
    <lineage>
        <taxon>Eukaryota</taxon>
        <taxon>Metazoa</taxon>
        <taxon>Ecdysozoa</taxon>
        <taxon>Arthropoda</taxon>
        <taxon>Crustacea</taxon>
        <taxon>Branchiopoda</taxon>
        <taxon>Anostraca</taxon>
        <taxon>Artemiidae</taxon>
        <taxon>Artemia</taxon>
    </lineage>
</organism>
<evidence type="ECO:0000313" key="1">
    <source>
        <dbReference type="EMBL" id="KAK2707452.1"/>
    </source>
</evidence>
<reference evidence="1" key="1">
    <citation type="submission" date="2023-07" db="EMBL/GenBank/DDBJ databases">
        <title>Chromosome-level genome assembly of Artemia franciscana.</title>
        <authorList>
            <person name="Jo E."/>
        </authorList>
    </citation>
    <scope>NUCLEOTIDE SEQUENCE</scope>
    <source>
        <tissue evidence="1">Whole body</tissue>
    </source>
</reference>
<feature type="non-terminal residue" evidence="1">
    <location>
        <position position="1"/>
    </location>
</feature>
<sequence>VLKTMTIATCIGAILGHHDQKLDPQSLLLRTLKIQNKLLSHAGSKRPALIGLGSLLENKPRGPSSEFISNQPNYPVMPLVPVRLYPSRKNVATYHRNPNASSSPVISALSTKTMPSYRYSRNMPITPESYRAAFPPVPEPSYYFPGHSSPPLNSLPSLSLLHSVIPVLPSNVSPKKLKFGSYPTFSDLKRHFKAKMLPTTTIPQVIPPISGTTMYTVPSPIHISSHPYNSLQSRPSNLAYADDVGILSDPEKAQTMVDDVVTWTDCIGLKVSTGKTESVTINHTDPLLPTINQDLRQNIKYEQVLSVAKGDPEVVKHTNSVIQATGTFCQSWQFYLDDDYKNNSIGKFLSGNKDTNDGMEIFKLNKQNVEVLPLGESFKVPTGCDVIVLACSLLISYQVHGKSIGQTIADARQSVNEVASKVPLYVSSAAERVPQYAERVPQYVAKVPQYINRVPDYMGQLPQYVSGAVSQMPGIFNGATSRFPDMFQNTMRNAATEVSSAGNKLLKALGFKTKIGAAPAQSLVQGQQHQIIIQSPGYIGSPTYTVPMIPTDYKIKDGVKTLKSERPVASPLDTHAAAHAVQFGASASSSYDSYGPLYHNRHPSENEI</sequence>